<evidence type="ECO:0000256" key="2">
    <source>
        <dbReference type="SAM" id="MobiDB-lite"/>
    </source>
</evidence>
<feature type="region of interest" description="Disordered" evidence="2">
    <location>
        <begin position="99"/>
        <end position="192"/>
    </location>
</feature>
<dbReference type="GO" id="GO:0008270">
    <property type="term" value="F:zinc ion binding"/>
    <property type="evidence" value="ECO:0007669"/>
    <property type="project" value="UniProtKB-KW"/>
</dbReference>
<keyword evidence="1" id="KW-0479">Metal-binding</keyword>
<proteinExistence type="predicted"/>
<dbReference type="InterPro" id="IPR001878">
    <property type="entry name" value="Znf_CCHC"/>
</dbReference>
<feature type="domain" description="CCHC-type" evidence="3">
    <location>
        <begin position="46"/>
        <end position="61"/>
    </location>
</feature>
<sequence length="192" mass="21423">MQCRKRLSPSEVSSLESNAVCMVCYQRGHYMCKEIKSHFGMHGVSCFNCGLVGHTGYECQRINIDQCQRNPKAAVSEVNRATSASFAEQLNWLQEFNDHERQKQQERGRSRQRGSGGGGRHDPRRGKSTSANQRFRGSSNNNRNQRGNSRGPPPPPPPPPPPVQQTSSSHGKKKGKGKMGGKFAKRGYQARR</sequence>
<dbReference type="GO" id="GO:0003676">
    <property type="term" value="F:nucleic acid binding"/>
    <property type="evidence" value="ECO:0007669"/>
    <property type="project" value="InterPro"/>
</dbReference>
<feature type="compositionally biased region" description="Basic and acidic residues" evidence="2">
    <location>
        <begin position="99"/>
        <end position="109"/>
    </location>
</feature>
<dbReference type="AlphaFoldDB" id="A0A7R9ZPE4"/>
<organism evidence="4">
    <name type="scientific">Craspedostauros australis</name>
    <dbReference type="NCBI Taxonomy" id="1486917"/>
    <lineage>
        <taxon>Eukaryota</taxon>
        <taxon>Sar</taxon>
        <taxon>Stramenopiles</taxon>
        <taxon>Ochrophyta</taxon>
        <taxon>Bacillariophyta</taxon>
        <taxon>Bacillariophyceae</taxon>
        <taxon>Bacillariophycidae</taxon>
        <taxon>Naviculales</taxon>
        <taxon>Naviculaceae</taxon>
        <taxon>Craspedostauros</taxon>
    </lineage>
</organism>
<keyword evidence="1" id="KW-0863">Zinc-finger</keyword>
<dbReference type="PROSITE" id="PS50158">
    <property type="entry name" value="ZF_CCHC"/>
    <property type="match status" value="1"/>
</dbReference>
<feature type="compositionally biased region" description="Pro residues" evidence="2">
    <location>
        <begin position="151"/>
        <end position="163"/>
    </location>
</feature>
<reference evidence="4" key="1">
    <citation type="submission" date="2021-01" db="EMBL/GenBank/DDBJ databases">
        <authorList>
            <person name="Corre E."/>
            <person name="Pelletier E."/>
            <person name="Niang G."/>
            <person name="Scheremetjew M."/>
            <person name="Finn R."/>
            <person name="Kale V."/>
            <person name="Holt S."/>
            <person name="Cochrane G."/>
            <person name="Meng A."/>
            <person name="Brown T."/>
            <person name="Cohen L."/>
        </authorList>
    </citation>
    <scope>NUCLEOTIDE SEQUENCE</scope>
    <source>
        <strain evidence="4">CCMP3328</strain>
    </source>
</reference>
<protein>
    <recommendedName>
        <fullName evidence="3">CCHC-type domain-containing protein</fullName>
    </recommendedName>
</protein>
<keyword evidence="1" id="KW-0862">Zinc</keyword>
<evidence type="ECO:0000259" key="3">
    <source>
        <dbReference type="PROSITE" id="PS50158"/>
    </source>
</evidence>
<evidence type="ECO:0000256" key="1">
    <source>
        <dbReference type="PROSITE-ProRule" id="PRU00047"/>
    </source>
</evidence>
<feature type="compositionally biased region" description="Basic residues" evidence="2">
    <location>
        <begin position="170"/>
        <end position="192"/>
    </location>
</feature>
<dbReference type="PRINTS" id="PR00049">
    <property type="entry name" value="WILMSTUMOUR"/>
</dbReference>
<dbReference type="EMBL" id="HBEF01019198">
    <property type="protein sequence ID" value="CAD8339692.1"/>
    <property type="molecule type" value="Transcribed_RNA"/>
</dbReference>
<accession>A0A7R9ZPE4</accession>
<evidence type="ECO:0000313" key="4">
    <source>
        <dbReference type="EMBL" id="CAD8339692.1"/>
    </source>
</evidence>
<name>A0A7R9ZPE4_9STRA</name>
<feature type="compositionally biased region" description="Low complexity" evidence="2">
    <location>
        <begin position="132"/>
        <end position="150"/>
    </location>
</feature>
<gene>
    <name evidence="4" type="ORF">CAUS1442_LOCUS11825</name>
</gene>